<gene>
    <name evidence="1" type="ORF">SAMN05216273_10429</name>
</gene>
<dbReference type="InterPro" id="IPR021352">
    <property type="entry name" value="DUF2971"/>
</dbReference>
<sequence length="322" mass="37862">MKVYKYRSNYNRDLITLFLNQLYAPTYDKLNDPFEGIYNEKEDKKILDLLKSFGSNPLEKAYEEIITTVKQKGIYSLCKTFDNEILWSLYSDSHKGFVIEYDLDILIQDFNFNKITPLIHVVDVNYKDTPQQSMIIRDSINKYLDLANIIGTKSLSWQHENEIRLIFEDSGINTFNFKAVTSIIFGLRTSENDINNTMNILKGRNLKYYKMETKGDSYKLKINTIEDLYKYAPKYIQNKAPFQEKLISDENISSEYQKYKNLIVELLNNISALPNIINIDSLEVYGDIEYPKVNVLTSTNLKILPIRFFQYQYNNSEFIQIN</sequence>
<dbReference type="EMBL" id="FNHD01000004">
    <property type="protein sequence ID" value="SDL64982.1"/>
    <property type="molecule type" value="Genomic_DNA"/>
</dbReference>
<dbReference type="RefSeq" id="WP_089742333.1">
    <property type="nucleotide sequence ID" value="NZ_FNHD01000004.1"/>
</dbReference>
<dbReference type="Pfam" id="PF11185">
    <property type="entry name" value="DUF2971"/>
    <property type="match status" value="1"/>
</dbReference>
<proteinExistence type="predicted"/>
<dbReference type="Proteomes" id="UP000199242">
    <property type="component" value="Unassembled WGS sequence"/>
</dbReference>
<keyword evidence="2" id="KW-1185">Reference proteome</keyword>
<comment type="caution">
    <text evidence="1">The sequence shown here is derived from an EMBL/GenBank/DDBJ whole genome shotgun (WGS) entry which is preliminary data.</text>
</comment>
<evidence type="ECO:0000313" key="2">
    <source>
        <dbReference type="Proteomes" id="UP000199242"/>
    </source>
</evidence>
<name>A0ABY0QRL8_9FLAO</name>
<protein>
    <recommendedName>
        <fullName evidence="3">DUF2971 domain-containing protein</fullName>
    </recommendedName>
</protein>
<evidence type="ECO:0008006" key="3">
    <source>
        <dbReference type="Google" id="ProtNLM"/>
    </source>
</evidence>
<accession>A0ABY0QRL8</accession>
<evidence type="ECO:0000313" key="1">
    <source>
        <dbReference type="EMBL" id="SDL64982.1"/>
    </source>
</evidence>
<reference evidence="1 2" key="1">
    <citation type="submission" date="2016-10" db="EMBL/GenBank/DDBJ databases">
        <authorList>
            <person name="Varghese N."/>
            <person name="Submissions S."/>
        </authorList>
    </citation>
    <scope>NUCLEOTIDE SEQUENCE [LARGE SCALE GENOMIC DNA]</scope>
    <source>
        <strain evidence="1 2">CGMCC 1.10941</strain>
    </source>
</reference>
<organism evidence="1 2">
    <name type="scientific">Chryseobacterium taihuense</name>
    <dbReference type="NCBI Taxonomy" id="1141221"/>
    <lineage>
        <taxon>Bacteria</taxon>
        <taxon>Pseudomonadati</taxon>
        <taxon>Bacteroidota</taxon>
        <taxon>Flavobacteriia</taxon>
        <taxon>Flavobacteriales</taxon>
        <taxon>Weeksellaceae</taxon>
        <taxon>Chryseobacterium group</taxon>
        <taxon>Chryseobacterium</taxon>
    </lineage>
</organism>